<keyword evidence="2" id="KW-0813">Transport</keyword>
<dbReference type="InterPro" id="IPR051679">
    <property type="entry name" value="DASS-Related_Transporters"/>
</dbReference>
<comment type="subcellular location">
    <subcellularLocation>
        <location evidence="1">Membrane</location>
        <topology evidence="1">Multi-pass membrane protein</topology>
    </subcellularLocation>
</comment>
<organism evidence="9">
    <name type="scientific">marine sediment metagenome</name>
    <dbReference type="NCBI Taxonomy" id="412755"/>
    <lineage>
        <taxon>unclassified sequences</taxon>
        <taxon>metagenomes</taxon>
        <taxon>ecological metagenomes</taxon>
    </lineage>
</organism>
<feature type="transmembrane region" description="Helical" evidence="7">
    <location>
        <begin position="82"/>
        <end position="106"/>
    </location>
</feature>
<comment type="caution">
    <text evidence="9">The sequence shown here is derived from an EMBL/GenBank/DDBJ whole genome shotgun (WGS) entry which is preliminary data.</text>
</comment>
<dbReference type="GO" id="GO:0055085">
    <property type="term" value="P:transmembrane transport"/>
    <property type="evidence" value="ECO:0007669"/>
    <property type="project" value="InterPro"/>
</dbReference>
<proteinExistence type="predicted"/>
<keyword evidence="6 7" id="KW-0472">Membrane</keyword>
<name>X0VMN3_9ZZZZ</name>
<reference evidence="9" key="1">
    <citation type="journal article" date="2014" name="Front. Microbiol.">
        <title>High frequency of phylogenetically diverse reductive dehalogenase-homologous genes in deep subseafloor sedimentary metagenomes.</title>
        <authorList>
            <person name="Kawai M."/>
            <person name="Futagami T."/>
            <person name="Toyoda A."/>
            <person name="Takaki Y."/>
            <person name="Nishi S."/>
            <person name="Hori S."/>
            <person name="Arai W."/>
            <person name="Tsubouchi T."/>
            <person name="Morono Y."/>
            <person name="Uchiyama I."/>
            <person name="Ito T."/>
            <person name="Fujiyama A."/>
            <person name="Inagaki F."/>
            <person name="Takami H."/>
        </authorList>
    </citation>
    <scope>NUCLEOTIDE SEQUENCE</scope>
    <source>
        <strain evidence="9">Expedition CK06-06</strain>
    </source>
</reference>
<dbReference type="Gene3D" id="3.30.70.1450">
    <property type="entry name" value="Regulator of K+ conductance, C-terminal domain"/>
    <property type="match status" value="1"/>
</dbReference>
<evidence type="ECO:0000259" key="8">
    <source>
        <dbReference type="Pfam" id="PF03600"/>
    </source>
</evidence>
<evidence type="ECO:0000256" key="5">
    <source>
        <dbReference type="ARBA" id="ARBA00022989"/>
    </source>
</evidence>
<dbReference type="Pfam" id="PF03600">
    <property type="entry name" value="CitMHS"/>
    <property type="match status" value="1"/>
</dbReference>
<dbReference type="GO" id="GO:0006813">
    <property type="term" value="P:potassium ion transport"/>
    <property type="evidence" value="ECO:0007669"/>
    <property type="project" value="InterPro"/>
</dbReference>
<evidence type="ECO:0000256" key="6">
    <source>
        <dbReference type="ARBA" id="ARBA00023136"/>
    </source>
</evidence>
<feature type="non-terminal residue" evidence="9">
    <location>
        <position position="260"/>
    </location>
</feature>
<dbReference type="GO" id="GO:0005886">
    <property type="term" value="C:plasma membrane"/>
    <property type="evidence" value="ECO:0007669"/>
    <property type="project" value="TreeGrafter"/>
</dbReference>
<keyword evidence="4" id="KW-0677">Repeat</keyword>
<dbReference type="PANTHER" id="PTHR43652">
    <property type="entry name" value="BASIC AMINO ACID ANTIPORTER YFCC-RELATED"/>
    <property type="match status" value="1"/>
</dbReference>
<keyword evidence="5 7" id="KW-1133">Transmembrane helix</keyword>
<feature type="non-terminal residue" evidence="9">
    <location>
        <position position="1"/>
    </location>
</feature>
<keyword evidence="3 7" id="KW-0812">Transmembrane</keyword>
<feature type="transmembrane region" description="Helical" evidence="7">
    <location>
        <begin position="43"/>
        <end position="62"/>
    </location>
</feature>
<dbReference type="PANTHER" id="PTHR43652:SF2">
    <property type="entry name" value="BASIC AMINO ACID ANTIPORTER YFCC-RELATED"/>
    <property type="match status" value="1"/>
</dbReference>
<dbReference type="EMBL" id="BARS01034190">
    <property type="protein sequence ID" value="GAG19450.1"/>
    <property type="molecule type" value="Genomic_DNA"/>
</dbReference>
<gene>
    <name evidence="9" type="ORF">S01H1_52859</name>
</gene>
<evidence type="ECO:0000256" key="3">
    <source>
        <dbReference type="ARBA" id="ARBA00022692"/>
    </source>
</evidence>
<dbReference type="InterPro" id="IPR036721">
    <property type="entry name" value="RCK_C_sf"/>
</dbReference>
<dbReference type="InterPro" id="IPR004680">
    <property type="entry name" value="Cit_transptr-like_dom"/>
</dbReference>
<evidence type="ECO:0000256" key="4">
    <source>
        <dbReference type="ARBA" id="ARBA00022737"/>
    </source>
</evidence>
<protein>
    <recommendedName>
        <fullName evidence="8">Citrate transporter-like domain-containing protein</fullName>
    </recommendedName>
</protein>
<feature type="transmembrane region" description="Helical" evidence="7">
    <location>
        <begin position="12"/>
        <end position="31"/>
    </location>
</feature>
<feature type="domain" description="Citrate transporter-like" evidence="8">
    <location>
        <begin position="4"/>
        <end position="193"/>
    </location>
</feature>
<dbReference type="SUPFAM" id="SSF116726">
    <property type="entry name" value="TrkA C-terminal domain-like"/>
    <property type="match status" value="1"/>
</dbReference>
<feature type="transmembrane region" description="Helical" evidence="7">
    <location>
        <begin position="168"/>
        <end position="188"/>
    </location>
</feature>
<accession>X0VMN3</accession>
<evidence type="ECO:0000256" key="1">
    <source>
        <dbReference type="ARBA" id="ARBA00004141"/>
    </source>
</evidence>
<evidence type="ECO:0000313" key="9">
    <source>
        <dbReference type="EMBL" id="GAG19450.1"/>
    </source>
</evidence>
<sequence>GALLLLISDRIRVDVIALIVLGTLALTGLVTPTEALSGFSSPAVITVWAVFIMSGALARSGIANQIGRQVLRVAGNGETRLIAAIMLSAGLMSAFLNNVGVVAIMLPVVMDIARRTKRSPSKFLIPLAYGSLLGGLTTLIGTPANILVNEVLSDAGLQTFNLFDFTPVGLILLVTGILIMIFIGRYLLPDKNIHNSLIQSPQELLENVYDVEQRLFLLCLPAGSPLSGKSLAESRIGAALGLHVIAILRETESVLSPMAG</sequence>
<feature type="transmembrane region" description="Helical" evidence="7">
    <location>
        <begin position="127"/>
        <end position="148"/>
    </location>
</feature>
<evidence type="ECO:0000256" key="2">
    <source>
        <dbReference type="ARBA" id="ARBA00022448"/>
    </source>
</evidence>
<dbReference type="AlphaFoldDB" id="X0VMN3"/>
<evidence type="ECO:0000256" key="7">
    <source>
        <dbReference type="SAM" id="Phobius"/>
    </source>
</evidence>